<feature type="region of interest" description="Disordered" evidence="1">
    <location>
        <begin position="224"/>
        <end position="255"/>
    </location>
</feature>
<accession>A0A9X2NMU1</accession>
<protein>
    <submittedName>
        <fullName evidence="2">TIGR02678 family protein</fullName>
    </submittedName>
</protein>
<dbReference type="Pfam" id="PF09661">
    <property type="entry name" value="DUF2398"/>
    <property type="match status" value="1"/>
</dbReference>
<comment type="caution">
    <text evidence="2">The sequence shown here is derived from an EMBL/GenBank/DDBJ whole genome shotgun (WGS) entry which is preliminary data.</text>
</comment>
<reference evidence="2" key="1">
    <citation type="submission" date="2022-06" db="EMBL/GenBank/DDBJ databases">
        <title>Amycolatopsis iheyaensis sp. nov., a new species of the genus Amycolatopsis isolated from soil in Iheya island, Japan.</title>
        <authorList>
            <person name="Ngamcharungchit C."/>
            <person name="Kanto H."/>
            <person name="Take A."/>
            <person name="Intra B."/>
            <person name="Matsumoto A."/>
            <person name="Panbangred W."/>
            <person name="Inahashi Y."/>
        </authorList>
    </citation>
    <scope>NUCLEOTIDE SEQUENCE</scope>
    <source>
        <strain evidence="2">OK19-0408</strain>
    </source>
</reference>
<feature type="compositionally biased region" description="Basic and acidic residues" evidence="1">
    <location>
        <begin position="245"/>
        <end position="255"/>
    </location>
</feature>
<keyword evidence="3" id="KW-1185">Reference proteome</keyword>
<sequence length="448" mass="49571">MRHDTLLHPDLAEGARVLIAQGRLLAEREPELYRSASRGRAELARFFHTELGWTLEVLEAADLIRLHKRREDVPGARGLRIRREGQDPVPASQLVLVLSALACEQLWRRPRMTLNDLLQSVAQVCATDSESNLLPRFPVVPGDGVSKQEAHRNRHSLVDALRLLQADGTIAVDRSLDQAAGDGGDAVVSSSRDRLTAKFSSLSPSLLNLAQLPPRRHARALATDRITEDDELPDDQDEPDLAEGPEARRAARSETTRRRLRAMRRLVDDPGVDPVADDYLQSTTGRSRALSVLHALGLVATVRHDWWQVSDPSQLGSTLDFPNGRRNERQAALALLRHLSTRDPTLDGRERVVAIEEIVTLFEQVREDLPRWAAAYGGQLRALAKAAANGLVDAGFLVAEPADDVPEPRWRPTPAVRMWRVRLHTASGANSEHRAVTPTLFDAPEGIA</sequence>
<dbReference type="InterPro" id="IPR013494">
    <property type="entry name" value="CHP02678"/>
</dbReference>
<evidence type="ECO:0000313" key="2">
    <source>
        <dbReference type="EMBL" id="MCR6489785.1"/>
    </source>
</evidence>
<gene>
    <name evidence="2" type="ORF">M8542_43935</name>
</gene>
<evidence type="ECO:0000256" key="1">
    <source>
        <dbReference type="SAM" id="MobiDB-lite"/>
    </source>
</evidence>
<dbReference type="RefSeq" id="WP_257926355.1">
    <property type="nucleotide sequence ID" value="NZ_JAMXQV010000036.1"/>
</dbReference>
<evidence type="ECO:0000313" key="3">
    <source>
        <dbReference type="Proteomes" id="UP001144096"/>
    </source>
</evidence>
<name>A0A9X2NMU1_9PSEU</name>
<dbReference type="Proteomes" id="UP001144096">
    <property type="component" value="Unassembled WGS sequence"/>
</dbReference>
<feature type="compositionally biased region" description="Acidic residues" evidence="1">
    <location>
        <begin position="227"/>
        <end position="243"/>
    </location>
</feature>
<dbReference type="EMBL" id="JAMXQV010000036">
    <property type="protein sequence ID" value="MCR6489785.1"/>
    <property type="molecule type" value="Genomic_DNA"/>
</dbReference>
<dbReference type="AlphaFoldDB" id="A0A9X2NMU1"/>
<organism evidence="2 3">
    <name type="scientific">Amycolatopsis iheyensis</name>
    <dbReference type="NCBI Taxonomy" id="2945988"/>
    <lineage>
        <taxon>Bacteria</taxon>
        <taxon>Bacillati</taxon>
        <taxon>Actinomycetota</taxon>
        <taxon>Actinomycetes</taxon>
        <taxon>Pseudonocardiales</taxon>
        <taxon>Pseudonocardiaceae</taxon>
        <taxon>Amycolatopsis</taxon>
    </lineage>
</organism>
<proteinExistence type="predicted"/>